<dbReference type="AlphaFoldDB" id="A0A809QX45"/>
<dbReference type="GO" id="GO:0110001">
    <property type="term" value="C:toxin-antitoxin complex"/>
    <property type="evidence" value="ECO:0007669"/>
    <property type="project" value="InterPro"/>
</dbReference>
<reference evidence="5" key="1">
    <citation type="journal article" name="DNA Res.">
        <title>The physiological potential of anammox bacteria as revealed by their core genome structure.</title>
        <authorList>
            <person name="Okubo T."/>
            <person name="Toyoda A."/>
            <person name="Fukuhara K."/>
            <person name="Uchiyama I."/>
            <person name="Harigaya Y."/>
            <person name="Kuroiwa M."/>
            <person name="Suzuki T."/>
            <person name="Murakami Y."/>
            <person name="Suwa Y."/>
            <person name="Takami H."/>
        </authorList>
    </citation>
    <scope>NUCLEOTIDE SEQUENCE</scope>
    <source>
        <strain evidence="5">317325-3</strain>
    </source>
</reference>
<accession>A0A809QX45</accession>
<evidence type="ECO:0000256" key="2">
    <source>
        <dbReference type="ARBA" id="ARBA00022722"/>
    </source>
</evidence>
<dbReference type="Gene3D" id="1.20.120.580">
    <property type="entry name" value="bsu32300-like"/>
    <property type="match status" value="1"/>
</dbReference>
<dbReference type="EMBL" id="AP021857">
    <property type="protein sequence ID" value="BBO19983.1"/>
    <property type="molecule type" value="Genomic_DNA"/>
</dbReference>
<evidence type="ECO:0000256" key="3">
    <source>
        <dbReference type="ARBA" id="ARBA00022801"/>
    </source>
</evidence>
<evidence type="ECO:0000256" key="1">
    <source>
        <dbReference type="ARBA" id="ARBA00022649"/>
    </source>
</evidence>
<keyword evidence="3" id="KW-0378">Hydrolase</keyword>
<comment type="similarity">
    <text evidence="4">Belongs to the HepT RNase toxin family.</text>
</comment>
<organism evidence="5 6">
    <name type="scientific">Candidatus Desulfobacillus denitrificans</name>
    <dbReference type="NCBI Taxonomy" id="2608985"/>
    <lineage>
        <taxon>Bacteria</taxon>
        <taxon>Pseudomonadati</taxon>
        <taxon>Pseudomonadota</taxon>
        <taxon>Betaproteobacteria</taxon>
        <taxon>Candidatus Desulfobacillus</taxon>
    </lineage>
</organism>
<keyword evidence="1" id="KW-1277">Toxin-antitoxin system</keyword>
<dbReference type="GO" id="GO:0016787">
    <property type="term" value="F:hydrolase activity"/>
    <property type="evidence" value="ECO:0007669"/>
    <property type="project" value="UniProtKB-KW"/>
</dbReference>
<evidence type="ECO:0000313" key="6">
    <source>
        <dbReference type="Proteomes" id="UP000662914"/>
    </source>
</evidence>
<evidence type="ECO:0000256" key="4">
    <source>
        <dbReference type="ARBA" id="ARBA00024207"/>
    </source>
</evidence>
<dbReference type="GO" id="GO:0004540">
    <property type="term" value="F:RNA nuclease activity"/>
    <property type="evidence" value="ECO:0007669"/>
    <property type="project" value="InterPro"/>
</dbReference>
<evidence type="ECO:0000313" key="5">
    <source>
        <dbReference type="EMBL" id="BBO19983.1"/>
    </source>
</evidence>
<dbReference type="KEGG" id="ddz:DSYM_06820"/>
<evidence type="ECO:0008006" key="7">
    <source>
        <dbReference type="Google" id="ProtNLM"/>
    </source>
</evidence>
<dbReference type="NCBIfam" id="NF047751">
    <property type="entry name" value="HepT_toxin"/>
    <property type="match status" value="1"/>
</dbReference>
<dbReference type="PANTHER" id="PTHR33397">
    <property type="entry name" value="UPF0331 PROTEIN YUTE"/>
    <property type="match status" value="1"/>
</dbReference>
<gene>
    <name evidence="5" type="ORF">DSYM_06820</name>
</gene>
<protein>
    <recommendedName>
        <fullName evidence="7">DUF86 domain-containing protein</fullName>
    </recommendedName>
</protein>
<proteinExistence type="inferred from homology"/>
<keyword evidence="2" id="KW-0540">Nuclease</keyword>
<name>A0A809QX45_9PROT</name>
<dbReference type="PANTHER" id="PTHR33397:SF3">
    <property type="entry name" value="MRNA NUCLEASE HEPT"/>
    <property type="match status" value="1"/>
</dbReference>
<dbReference type="InterPro" id="IPR008201">
    <property type="entry name" value="HepT-like"/>
</dbReference>
<dbReference type="InterPro" id="IPR037038">
    <property type="entry name" value="HepT-like_sf"/>
</dbReference>
<sequence>MLRPDFVRRKLQLIAEDLGRLLLYKDESWESITADFVKLAALERLIERIVMRAIDVNEHLIAELDQAMTGRTTRLTYRETFLRLSDLGVYTKDFAERIARSAALRNILVHDYNDADRRIVCGSVRPCLEDYREYVERAADYIDRL</sequence>
<dbReference type="Pfam" id="PF01934">
    <property type="entry name" value="HepT-like"/>
    <property type="match status" value="1"/>
</dbReference>
<dbReference type="InterPro" id="IPR052379">
    <property type="entry name" value="Type_VII_TA_RNase"/>
</dbReference>
<dbReference type="Proteomes" id="UP000662914">
    <property type="component" value="Chromosome"/>
</dbReference>